<name>A0A563VND0_9CYAN</name>
<evidence type="ECO:0000313" key="6">
    <source>
        <dbReference type="EMBL" id="VEP17979.1"/>
    </source>
</evidence>
<dbReference type="AlphaFoldDB" id="A0A563VND0"/>
<organism evidence="1 7">
    <name type="scientific">Hyella patelloides LEGE 07179</name>
    <dbReference type="NCBI Taxonomy" id="945734"/>
    <lineage>
        <taxon>Bacteria</taxon>
        <taxon>Bacillati</taxon>
        <taxon>Cyanobacteriota</taxon>
        <taxon>Cyanophyceae</taxon>
        <taxon>Pleurocapsales</taxon>
        <taxon>Hyellaceae</taxon>
        <taxon>Hyella</taxon>
    </lineage>
</organism>
<evidence type="ECO:0000313" key="4">
    <source>
        <dbReference type="EMBL" id="VEP16414.1"/>
    </source>
</evidence>
<dbReference type="EMBL" id="CAACVJ010000563">
    <property type="protein sequence ID" value="VEP17443.1"/>
    <property type="molecule type" value="Genomic_DNA"/>
</dbReference>
<sequence>MEKMRSNSSISNWYQLQRNLFTLVIREYILSNLTDTFAV</sequence>
<dbReference type="EMBL" id="CAACVJ010000268">
    <property type="protein sequence ID" value="VEP15515.1"/>
    <property type="molecule type" value="Genomic_DNA"/>
</dbReference>
<keyword evidence="7" id="KW-1185">Reference proteome</keyword>
<evidence type="ECO:0000313" key="5">
    <source>
        <dbReference type="EMBL" id="VEP17443.1"/>
    </source>
</evidence>
<dbReference type="EMBL" id="CAACVJ010000078">
    <property type="protein sequence ID" value="VEP12867.1"/>
    <property type="molecule type" value="Genomic_DNA"/>
</dbReference>
<evidence type="ECO:0000313" key="2">
    <source>
        <dbReference type="EMBL" id="VEP15515.1"/>
    </source>
</evidence>
<accession>A0A563VND0</accession>
<evidence type="ECO:0000313" key="7">
    <source>
        <dbReference type="Proteomes" id="UP000320055"/>
    </source>
</evidence>
<evidence type="ECO:0000313" key="1">
    <source>
        <dbReference type="EMBL" id="VEP12867.1"/>
    </source>
</evidence>
<dbReference type="Proteomes" id="UP000320055">
    <property type="component" value="Unassembled WGS sequence"/>
</dbReference>
<reference evidence="1 7" key="1">
    <citation type="submission" date="2019-01" db="EMBL/GenBank/DDBJ databases">
        <authorList>
            <person name="Brito A."/>
        </authorList>
    </citation>
    <scope>NUCLEOTIDE SEQUENCE [LARGE SCALE GENOMIC DNA]</scope>
    <source>
        <strain evidence="1">1</strain>
    </source>
</reference>
<protein>
    <submittedName>
        <fullName evidence="1">Uncharacterized protein</fullName>
    </submittedName>
</protein>
<proteinExistence type="predicted"/>
<gene>
    <name evidence="1" type="ORF">H1P_1690016</name>
    <name evidence="2" type="ORF">H1P_340041</name>
    <name evidence="3" type="ORF">H1P_3440001</name>
    <name evidence="4" type="ORF">H1P_4470001</name>
    <name evidence="5" type="ORF">H1P_6050001</name>
    <name evidence="6" type="ORF">H1P_670001</name>
</gene>
<evidence type="ECO:0000313" key="3">
    <source>
        <dbReference type="EMBL" id="VEP15534.1"/>
    </source>
</evidence>
<dbReference type="EMBL" id="CAACVJ010000634">
    <property type="protein sequence ID" value="VEP17979.1"/>
    <property type="molecule type" value="Genomic_DNA"/>
</dbReference>
<dbReference type="EMBL" id="CAACVJ010000387">
    <property type="protein sequence ID" value="VEP16414.1"/>
    <property type="molecule type" value="Genomic_DNA"/>
</dbReference>
<dbReference type="EMBL" id="CAACVJ010000273">
    <property type="protein sequence ID" value="VEP15534.1"/>
    <property type="molecule type" value="Genomic_DNA"/>
</dbReference>